<accession>A0ABY8MDW7</accession>
<keyword evidence="2" id="KW-1185">Reference proteome</keyword>
<gene>
    <name evidence="1" type="ORF">P0082_06755</name>
</gene>
<name>A0ABY8MDW7_9SPIO</name>
<organism evidence="1 2">
    <name type="scientific">Candidatus Haliotispira prima</name>
    <dbReference type="NCBI Taxonomy" id="3034016"/>
    <lineage>
        <taxon>Bacteria</taxon>
        <taxon>Pseudomonadati</taxon>
        <taxon>Spirochaetota</taxon>
        <taxon>Spirochaetia</taxon>
        <taxon>Spirochaetales</taxon>
        <taxon>Spirochaetaceae</taxon>
        <taxon>Candidatus Haliotispira</taxon>
    </lineage>
</organism>
<dbReference type="InterPro" id="IPR036412">
    <property type="entry name" value="HAD-like_sf"/>
</dbReference>
<dbReference type="RefSeq" id="WP_326926351.1">
    <property type="nucleotide sequence ID" value="NZ_CP123443.1"/>
</dbReference>
<dbReference type="EC" id="3.-.-.-" evidence="1"/>
<evidence type="ECO:0000313" key="2">
    <source>
        <dbReference type="Proteomes" id="UP001228690"/>
    </source>
</evidence>
<dbReference type="GO" id="GO:0016787">
    <property type="term" value="F:hydrolase activity"/>
    <property type="evidence" value="ECO:0007669"/>
    <property type="project" value="UniProtKB-KW"/>
</dbReference>
<dbReference type="Gene3D" id="3.40.50.1000">
    <property type="entry name" value="HAD superfamily/HAD-like"/>
    <property type="match status" value="1"/>
</dbReference>
<dbReference type="PANTHER" id="PTHR10000:SF8">
    <property type="entry name" value="HAD SUPERFAMILY HYDROLASE-LIKE, TYPE 3"/>
    <property type="match status" value="1"/>
</dbReference>
<dbReference type="Gene3D" id="3.30.1240.10">
    <property type="match status" value="1"/>
</dbReference>
<reference evidence="1 2" key="1">
    <citation type="submission" date="2023-04" db="EMBL/GenBank/DDBJ databases">
        <title>Spirochaete genome identified in red abalone sample constitutes a novel genus.</title>
        <authorList>
            <person name="Sharma S.P."/>
            <person name="Purcell C.M."/>
            <person name="Hyde J.R."/>
            <person name="Severin A.J."/>
        </authorList>
    </citation>
    <scope>NUCLEOTIDE SEQUENCE [LARGE SCALE GENOMIC DNA]</scope>
    <source>
        <strain evidence="1 2">SP-2023</strain>
    </source>
</reference>
<proteinExistence type="predicted"/>
<keyword evidence="1" id="KW-0378">Hydrolase</keyword>
<dbReference type="PANTHER" id="PTHR10000">
    <property type="entry name" value="PHOSPHOSERINE PHOSPHATASE"/>
    <property type="match status" value="1"/>
</dbReference>
<evidence type="ECO:0000313" key="1">
    <source>
        <dbReference type="EMBL" id="WGK68180.1"/>
    </source>
</evidence>
<protein>
    <submittedName>
        <fullName evidence="1">HAD family hydrolase</fullName>
        <ecNumber evidence="1">3.-.-.-</ecNumber>
    </submittedName>
</protein>
<sequence>MMNVDIRAVALDLDGTLLGPDHKVSPFTIKIINQLADSGIACIIATGRSVGVLRTGGDFPSHMYAVCLNGAQLAHLSEEQPLEETFLPEPLSRAVTETFAAHRHHLHAYVGEKLWCENANMELLGKYGPQFQRLKIFEYIRFADKPQDRILKFVSAGKEDLLDPILADLRKRLEEIEPGFSKNLYANYSMPGILEIQDSRMDKGVGLARILKRMDLGPEHLLAIGDGNNDVPMWELAKIPVVMSNSFEGLKQRGYYLAPGNGEDGAAQFLRAWFHLA</sequence>
<dbReference type="Pfam" id="PF08282">
    <property type="entry name" value="Hydrolase_3"/>
    <property type="match status" value="1"/>
</dbReference>
<dbReference type="Proteomes" id="UP001228690">
    <property type="component" value="Chromosome"/>
</dbReference>
<dbReference type="InterPro" id="IPR023214">
    <property type="entry name" value="HAD_sf"/>
</dbReference>
<dbReference type="SUPFAM" id="SSF56784">
    <property type="entry name" value="HAD-like"/>
    <property type="match status" value="1"/>
</dbReference>
<dbReference type="EMBL" id="CP123443">
    <property type="protein sequence ID" value="WGK68180.1"/>
    <property type="molecule type" value="Genomic_DNA"/>
</dbReference>